<protein>
    <submittedName>
        <fullName evidence="2">Uncharacterized protein</fullName>
    </submittedName>
</protein>
<name>A0A9J6E8V3_RHIMP</name>
<feature type="compositionally biased region" description="Polar residues" evidence="1">
    <location>
        <begin position="324"/>
        <end position="342"/>
    </location>
</feature>
<organism evidence="2 3">
    <name type="scientific">Rhipicephalus microplus</name>
    <name type="common">Cattle tick</name>
    <name type="synonym">Boophilus microplus</name>
    <dbReference type="NCBI Taxonomy" id="6941"/>
    <lineage>
        <taxon>Eukaryota</taxon>
        <taxon>Metazoa</taxon>
        <taxon>Ecdysozoa</taxon>
        <taxon>Arthropoda</taxon>
        <taxon>Chelicerata</taxon>
        <taxon>Arachnida</taxon>
        <taxon>Acari</taxon>
        <taxon>Parasitiformes</taxon>
        <taxon>Ixodida</taxon>
        <taxon>Ixodoidea</taxon>
        <taxon>Ixodidae</taxon>
        <taxon>Rhipicephalinae</taxon>
        <taxon>Rhipicephalus</taxon>
        <taxon>Boophilus</taxon>
    </lineage>
</organism>
<proteinExistence type="predicted"/>
<evidence type="ECO:0000313" key="3">
    <source>
        <dbReference type="Proteomes" id="UP000821866"/>
    </source>
</evidence>
<feature type="region of interest" description="Disordered" evidence="1">
    <location>
        <begin position="464"/>
        <end position="484"/>
    </location>
</feature>
<reference evidence="2" key="2">
    <citation type="submission" date="2021-09" db="EMBL/GenBank/DDBJ databases">
        <authorList>
            <person name="Jia N."/>
            <person name="Wang J."/>
            <person name="Shi W."/>
            <person name="Du L."/>
            <person name="Sun Y."/>
            <person name="Zhan W."/>
            <person name="Jiang J."/>
            <person name="Wang Q."/>
            <person name="Zhang B."/>
            <person name="Ji P."/>
            <person name="Sakyi L.B."/>
            <person name="Cui X."/>
            <person name="Yuan T."/>
            <person name="Jiang B."/>
            <person name="Yang W."/>
            <person name="Lam T.T.-Y."/>
            <person name="Chang Q."/>
            <person name="Ding S."/>
            <person name="Wang X."/>
            <person name="Zhu J."/>
            <person name="Ruan X."/>
            <person name="Zhao L."/>
            <person name="Wei J."/>
            <person name="Que T."/>
            <person name="Du C."/>
            <person name="Cheng J."/>
            <person name="Dai P."/>
            <person name="Han X."/>
            <person name="Huang E."/>
            <person name="Gao Y."/>
            <person name="Liu J."/>
            <person name="Shao H."/>
            <person name="Ye R."/>
            <person name="Li L."/>
            <person name="Wei W."/>
            <person name="Wang X."/>
            <person name="Wang C."/>
            <person name="Huo Q."/>
            <person name="Li W."/>
            <person name="Guo W."/>
            <person name="Chen H."/>
            <person name="Chen S."/>
            <person name="Zhou L."/>
            <person name="Zhou L."/>
            <person name="Ni X."/>
            <person name="Tian J."/>
            <person name="Zhou Y."/>
            <person name="Sheng Y."/>
            <person name="Liu T."/>
            <person name="Pan Y."/>
            <person name="Xia L."/>
            <person name="Li J."/>
            <person name="Zhao F."/>
            <person name="Cao W."/>
        </authorList>
    </citation>
    <scope>NUCLEOTIDE SEQUENCE</scope>
    <source>
        <strain evidence="2">Rmic-2018</strain>
        <tissue evidence="2">Larvae</tissue>
    </source>
</reference>
<feature type="region of interest" description="Disordered" evidence="1">
    <location>
        <begin position="324"/>
        <end position="361"/>
    </location>
</feature>
<feature type="compositionally biased region" description="Polar residues" evidence="1">
    <location>
        <begin position="257"/>
        <end position="272"/>
    </location>
</feature>
<feature type="compositionally biased region" description="Low complexity" evidence="1">
    <location>
        <begin position="469"/>
        <end position="483"/>
    </location>
</feature>
<evidence type="ECO:0000313" key="2">
    <source>
        <dbReference type="EMBL" id="KAH8030700.1"/>
    </source>
</evidence>
<feature type="region of interest" description="Disordered" evidence="1">
    <location>
        <begin position="230"/>
        <end position="302"/>
    </location>
</feature>
<keyword evidence="3" id="KW-1185">Reference proteome</keyword>
<dbReference type="Proteomes" id="UP000821866">
    <property type="component" value="Chromosome 3"/>
</dbReference>
<dbReference type="AlphaFoldDB" id="A0A9J6E8V3"/>
<sequence>MGKTPKKATPQQSKAVTLLRASPNLQEDLGFNSTVEMPAAYVSDACQLSKMSNAQEDSSGILRGEKIQHHRGLEEAGFSTDRNVFLVPRQRRKSGAKRKSDEFRAQTISTENEDHNTDASTSRATTPLFVSPLKKITTEDITRGTSKSKRVFDVAEEAMVPTRNSTFKSPDSASLKKTAEDVNRAEIFRTREAGTSVYFSVAPKQTITPTIFSERNTTRMSRMSPASSVAGMLHSSQSKMHHADERGRQPERGCGESTRTARATSLHSTARSAHSKNAVANREAHDSQPILTQHNTQHWDKARCKSAEKIPFIMTSNMLLEKAPSSSYSDKTDTAQSVTPNDVSRKPLPTHEFQQAPAGNISASYRTDISKLSSGELSDYDGSFPSAYAAVAALPSTNVSAGSPHDVSEQRLGVSDQNHNSASLAERRNAERVRSLYPILASLLDKNSESARCDRSAGASAYDQIPKIPATQPTADAAQPGPTRQLHLQDSVVVSQRTTSPGSDDSVLSLESLSPGQKAAWKSSLEAAQLRWSIRPQGASPYSDDSCPSLESLSPEQKAAWKLSQEAARAHQELRPQNDSQVSYESAPSLEPLSPGQKVLCKLIDVAFESQISSGTQITSSASKNSAHYLKIPHQQLDGRNGKNLPTSRQEFAFDRVEQREINSLNSETLVWKRQPITAQNTETRATSKRVGPQDWPGTHQIEQVKFSPERHPLTLLQKSNLAAKQRASASEPLHQGMVEHLTVPTIEEDSLLSNTLPVRDVFTRKKRTQEVLPAKPLHSMSVQTSVMSHFPGKNAPNTKSREATNTEINAAGFSHKHTLHLPEIPKYATPEIPFPEPLHFAVEHMPQYPLATPRSELPPSGYHGGIHNSLENHPVTAPLQSDTQPVQRRMPFDIPVSVAPNFPPAHVASAYFTLKDFKQQNARKVQSQNPSSSSHLEASHELPCHE</sequence>
<feature type="region of interest" description="Disordered" evidence="1">
    <location>
        <begin position="89"/>
        <end position="123"/>
    </location>
</feature>
<accession>A0A9J6E8V3</accession>
<reference evidence="2" key="1">
    <citation type="journal article" date="2020" name="Cell">
        <title>Large-Scale Comparative Analyses of Tick Genomes Elucidate Their Genetic Diversity and Vector Capacities.</title>
        <authorList>
            <consortium name="Tick Genome and Microbiome Consortium (TIGMIC)"/>
            <person name="Jia N."/>
            <person name="Wang J."/>
            <person name="Shi W."/>
            <person name="Du L."/>
            <person name="Sun Y."/>
            <person name="Zhan W."/>
            <person name="Jiang J.F."/>
            <person name="Wang Q."/>
            <person name="Zhang B."/>
            <person name="Ji P."/>
            <person name="Bell-Sakyi L."/>
            <person name="Cui X.M."/>
            <person name="Yuan T.T."/>
            <person name="Jiang B.G."/>
            <person name="Yang W.F."/>
            <person name="Lam T.T."/>
            <person name="Chang Q.C."/>
            <person name="Ding S.J."/>
            <person name="Wang X.J."/>
            <person name="Zhu J.G."/>
            <person name="Ruan X.D."/>
            <person name="Zhao L."/>
            <person name="Wei J.T."/>
            <person name="Ye R.Z."/>
            <person name="Que T.C."/>
            <person name="Du C.H."/>
            <person name="Zhou Y.H."/>
            <person name="Cheng J.X."/>
            <person name="Dai P.F."/>
            <person name="Guo W.B."/>
            <person name="Han X.H."/>
            <person name="Huang E.J."/>
            <person name="Li L.F."/>
            <person name="Wei W."/>
            <person name="Gao Y.C."/>
            <person name="Liu J.Z."/>
            <person name="Shao H.Z."/>
            <person name="Wang X."/>
            <person name="Wang C.C."/>
            <person name="Yang T.C."/>
            <person name="Huo Q.B."/>
            <person name="Li W."/>
            <person name="Chen H.Y."/>
            <person name="Chen S.E."/>
            <person name="Zhou L.G."/>
            <person name="Ni X.B."/>
            <person name="Tian J.H."/>
            <person name="Sheng Y."/>
            <person name="Liu T."/>
            <person name="Pan Y.S."/>
            <person name="Xia L.Y."/>
            <person name="Li J."/>
            <person name="Zhao F."/>
            <person name="Cao W.C."/>
        </authorList>
    </citation>
    <scope>NUCLEOTIDE SEQUENCE</scope>
    <source>
        <strain evidence="2">Rmic-2018</strain>
    </source>
</reference>
<comment type="caution">
    <text evidence="2">The sequence shown here is derived from an EMBL/GenBank/DDBJ whole genome shotgun (WGS) entry which is preliminary data.</text>
</comment>
<feature type="region of interest" description="Disordered" evidence="1">
    <location>
        <begin position="566"/>
        <end position="590"/>
    </location>
</feature>
<feature type="region of interest" description="Disordered" evidence="1">
    <location>
        <begin position="398"/>
        <end position="427"/>
    </location>
</feature>
<feature type="compositionally biased region" description="Basic and acidic residues" evidence="1">
    <location>
        <begin position="241"/>
        <end position="254"/>
    </location>
</feature>
<dbReference type="EMBL" id="JABSTU010000005">
    <property type="protein sequence ID" value="KAH8030700.1"/>
    <property type="molecule type" value="Genomic_DNA"/>
</dbReference>
<feature type="compositionally biased region" description="Polar residues" evidence="1">
    <location>
        <begin position="577"/>
        <end position="586"/>
    </location>
</feature>
<gene>
    <name evidence="2" type="ORF">HPB51_011487</name>
</gene>
<feature type="region of interest" description="Disordered" evidence="1">
    <location>
        <begin position="922"/>
        <end position="947"/>
    </location>
</feature>
<evidence type="ECO:0000256" key="1">
    <source>
        <dbReference type="SAM" id="MobiDB-lite"/>
    </source>
</evidence>
<feature type="compositionally biased region" description="Basic and acidic residues" evidence="1">
    <location>
        <begin position="938"/>
        <end position="947"/>
    </location>
</feature>